<feature type="chain" id="PRO_5034379452" description="Gram-positive pilin subunit D1 N-terminal domain-containing protein" evidence="3">
    <location>
        <begin position="28"/>
        <end position="374"/>
    </location>
</feature>
<feature type="compositionally biased region" description="Low complexity" evidence="1">
    <location>
        <begin position="291"/>
        <end position="302"/>
    </location>
</feature>
<dbReference type="GeneID" id="61167989"/>
<feature type="domain" description="Gram-positive pilin subunit D1 N-terminal" evidence="4">
    <location>
        <begin position="88"/>
        <end position="179"/>
    </location>
</feature>
<keyword evidence="3" id="KW-0732">Signal</keyword>
<dbReference type="RefSeq" id="WP_115326035.1">
    <property type="nucleotide sequence ID" value="NZ_JACHMA010000001.1"/>
</dbReference>
<reference evidence="5 6" key="1">
    <citation type="submission" date="2018-06" db="EMBL/GenBank/DDBJ databases">
        <authorList>
            <consortium name="Pathogen Informatics"/>
            <person name="Doyle S."/>
        </authorList>
    </citation>
    <scope>NUCLEOTIDE SEQUENCE [LARGE SCALE GENOMIC DNA]</scope>
    <source>
        <strain evidence="5 6">NCTC11819</strain>
    </source>
</reference>
<evidence type="ECO:0000256" key="3">
    <source>
        <dbReference type="SAM" id="SignalP"/>
    </source>
</evidence>
<dbReference type="InterPro" id="IPR032364">
    <property type="entry name" value="GramPos_pilinD1_N"/>
</dbReference>
<feature type="region of interest" description="Disordered" evidence="1">
    <location>
        <begin position="180"/>
        <end position="312"/>
    </location>
</feature>
<evidence type="ECO:0000313" key="5">
    <source>
        <dbReference type="EMBL" id="STO17373.1"/>
    </source>
</evidence>
<dbReference type="InterPro" id="IPR013783">
    <property type="entry name" value="Ig-like_fold"/>
</dbReference>
<name>A0A8G2HXJ7_9ACTO</name>
<proteinExistence type="predicted"/>
<feature type="compositionally biased region" description="Polar residues" evidence="1">
    <location>
        <begin position="245"/>
        <end position="260"/>
    </location>
</feature>
<evidence type="ECO:0000313" key="6">
    <source>
        <dbReference type="Proteomes" id="UP000255284"/>
    </source>
</evidence>
<dbReference type="GO" id="GO:0005975">
    <property type="term" value="P:carbohydrate metabolic process"/>
    <property type="evidence" value="ECO:0007669"/>
    <property type="project" value="UniProtKB-ARBA"/>
</dbReference>
<evidence type="ECO:0000259" key="4">
    <source>
        <dbReference type="Pfam" id="PF16555"/>
    </source>
</evidence>
<organism evidence="5 6">
    <name type="scientific">Mobiluncus mulieris</name>
    <dbReference type="NCBI Taxonomy" id="2052"/>
    <lineage>
        <taxon>Bacteria</taxon>
        <taxon>Bacillati</taxon>
        <taxon>Actinomycetota</taxon>
        <taxon>Actinomycetes</taxon>
        <taxon>Actinomycetales</taxon>
        <taxon>Actinomycetaceae</taxon>
        <taxon>Mobiluncus</taxon>
    </lineage>
</organism>
<feature type="transmembrane region" description="Helical" evidence="2">
    <location>
        <begin position="339"/>
        <end position="361"/>
    </location>
</feature>
<accession>A0A8G2HXJ7</accession>
<dbReference type="AlphaFoldDB" id="A0A8G2HXJ7"/>
<dbReference type="EMBL" id="UGGQ01000006">
    <property type="protein sequence ID" value="STO17373.1"/>
    <property type="molecule type" value="Genomic_DNA"/>
</dbReference>
<dbReference type="Pfam" id="PF16555">
    <property type="entry name" value="GramPos_pilinD1"/>
    <property type="match status" value="1"/>
</dbReference>
<gene>
    <name evidence="5" type="ORF">NCTC11819_01962</name>
</gene>
<protein>
    <recommendedName>
        <fullName evidence="4">Gram-positive pilin subunit D1 N-terminal domain-containing protein</fullName>
    </recommendedName>
</protein>
<feature type="signal peptide" evidence="3">
    <location>
        <begin position="1"/>
        <end position="27"/>
    </location>
</feature>
<dbReference type="Gene3D" id="2.60.40.10">
    <property type="entry name" value="Immunoglobulins"/>
    <property type="match status" value="1"/>
</dbReference>
<sequence>MKQWGRWLAVIAACALVTVANPFGAEASDTLPAIAPAGSTHGPITGDGDSKTILKKGAPTGSGTLTVQLYQGNLYDDVKAPNSVGVKIKVAKVKGVTLTDSASWSDIKNLSIAQATQKGLETPTTATTDNNGKVKFENLAVGLYLVSPQETNTSFHPFLVTMPVADQNGWNFSLKLYPKPVSAPARPTPKPTKTKPAVNPKPTVTPKPTKTGETVATTHPTAPAHPKPTHTESSGSYPYYIPEDSSPSPTAKPSNPTTEATKSDGNRSESTGDESADKSAEPKDTPKAEKNGAPPNNGASPNTEQPPVGGVWMRAPNGDMILVAPNGEIIARLPATGVIATQIGGAALVLLALGMAILAWARRRAKRENDASQT</sequence>
<feature type="compositionally biased region" description="Low complexity" evidence="1">
    <location>
        <begin position="194"/>
        <end position="224"/>
    </location>
</feature>
<keyword evidence="2" id="KW-0472">Membrane</keyword>
<keyword evidence="2" id="KW-0812">Transmembrane</keyword>
<feature type="compositionally biased region" description="Basic and acidic residues" evidence="1">
    <location>
        <begin position="275"/>
        <end position="290"/>
    </location>
</feature>
<evidence type="ECO:0000256" key="2">
    <source>
        <dbReference type="SAM" id="Phobius"/>
    </source>
</evidence>
<comment type="caution">
    <text evidence="5">The sequence shown here is derived from an EMBL/GenBank/DDBJ whole genome shotgun (WGS) entry which is preliminary data.</text>
</comment>
<dbReference type="Proteomes" id="UP000255284">
    <property type="component" value="Unassembled WGS sequence"/>
</dbReference>
<keyword evidence="2" id="KW-1133">Transmembrane helix</keyword>
<evidence type="ECO:0000256" key="1">
    <source>
        <dbReference type="SAM" id="MobiDB-lite"/>
    </source>
</evidence>